<comment type="caution">
    <text evidence="2">The sequence shown here is derived from an EMBL/GenBank/DDBJ whole genome shotgun (WGS) entry which is preliminary data.</text>
</comment>
<proteinExistence type="predicted"/>
<dbReference type="EMBL" id="JAUFQU010000001">
    <property type="protein sequence ID" value="MDN3708435.1"/>
    <property type="molecule type" value="Genomic_DNA"/>
</dbReference>
<reference evidence="2" key="3">
    <citation type="submission" date="2023-06" db="EMBL/GenBank/DDBJ databases">
        <authorList>
            <person name="Lucena T."/>
            <person name="Sun Q."/>
        </authorList>
    </citation>
    <scope>NUCLEOTIDE SEQUENCE</scope>
    <source>
        <strain evidence="2">CECT 7184</strain>
    </source>
</reference>
<evidence type="ECO:0000259" key="1">
    <source>
        <dbReference type="SMART" id="SM00014"/>
    </source>
</evidence>
<evidence type="ECO:0000313" key="4">
    <source>
        <dbReference type="Proteomes" id="UP001242368"/>
    </source>
</evidence>
<evidence type="ECO:0000313" key="3">
    <source>
        <dbReference type="EMBL" id="MDN3709561.1"/>
    </source>
</evidence>
<dbReference type="CDD" id="cd01610">
    <property type="entry name" value="PAP2_like"/>
    <property type="match status" value="1"/>
</dbReference>
<reference evidence="4" key="2">
    <citation type="journal article" date="2019" name="Int. J. Syst. Evol. Microbiol.">
        <title>The Global Catalogue of Microorganisms (GCM) 10K type strain sequencing project: providing services to taxonomists for standard genome sequencing and annotation.</title>
        <authorList>
            <consortium name="The Broad Institute Genomics Platform"/>
            <consortium name="The Broad Institute Genome Sequencing Center for Infectious Disease"/>
            <person name="Wu L."/>
            <person name="Ma J."/>
        </authorList>
    </citation>
    <scope>NUCLEOTIDE SEQUENCE [LARGE SCALE GENOMIC DNA]</scope>
    <source>
        <strain evidence="4">CECT 7184</strain>
    </source>
</reference>
<gene>
    <name evidence="2" type="ORF">QW060_15140</name>
    <name evidence="3" type="ORF">QW060_21540</name>
</gene>
<dbReference type="SUPFAM" id="SSF48317">
    <property type="entry name" value="Acid phosphatase/Vanadium-dependent haloperoxidase"/>
    <property type="match status" value="1"/>
</dbReference>
<keyword evidence="4" id="KW-1185">Reference proteome</keyword>
<dbReference type="EMBL" id="JAUFQU010000042">
    <property type="protein sequence ID" value="MDN3709561.1"/>
    <property type="molecule type" value="Genomic_DNA"/>
</dbReference>
<dbReference type="Gene3D" id="1.20.144.10">
    <property type="entry name" value="Phosphatidic acid phosphatase type 2/haloperoxidase"/>
    <property type="match status" value="1"/>
</dbReference>
<name>A0ABT8CW25_9FLAO</name>
<protein>
    <submittedName>
        <fullName evidence="2">Phosphatase PAP2 family protein</fullName>
    </submittedName>
</protein>
<reference evidence="2" key="1">
    <citation type="journal article" date="2014" name="Int. J. Syst. Evol. Microbiol.">
        <title>Complete genome of a new Firmicutes species belonging to the dominant human colonic microbiota ('Ruminococcus bicirculans') reveals two chromosomes and a selective capacity to utilize plant glucans.</title>
        <authorList>
            <consortium name="NISC Comparative Sequencing Program"/>
            <person name="Wegmann U."/>
            <person name="Louis P."/>
            <person name="Goesmann A."/>
            <person name="Henrissat B."/>
            <person name="Duncan S.H."/>
            <person name="Flint H.J."/>
        </authorList>
    </citation>
    <scope>NUCLEOTIDE SEQUENCE</scope>
    <source>
        <strain evidence="2">CECT 7184</strain>
    </source>
</reference>
<dbReference type="InterPro" id="IPR000326">
    <property type="entry name" value="PAP2/HPO"/>
</dbReference>
<accession>A0ABT8CW25</accession>
<organism evidence="2 4">
    <name type="scientific">Paenimyroides ceti</name>
    <dbReference type="NCBI Taxonomy" id="395087"/>
    <lineage>
        <taxon>Bacteria</taxon>
        <taxon>Pseudomonadati</taxon>
        <taxon>Bacteroidota</taxon>
        <taxon>Flavobacteriia</taxon>
        <taxon>Flavobacteriales</taxon>
        <taxon>Flavobacteriaceae</taxon>
        <taxon>Paenimyroides</taxon>
    </lineage>
</organism>
<dbReference type="RefSeq" id="WP_290364301.1">
    <property type="nucleotide sequence ID" value="NZ_JAUFQU010000001.1"/>
</dbReference>
<feature type="domain" description="Phosphatidic acid phosphatase type 2/haloperoxidase" evidence="1">
    <location>
        <begin position="162"/>
        <end position="273"/>
    </location>
</feature>
<evidence type="ECO:0000313" key="2">
    <source>
        <dbReference type="EMBL" id="MDN3708435.1"/>
    </source>
</evidence>
<dbReference type="Proteomes" id="UP001242368">
    <property type="component" value="Unassembled WGS sequence"/>
</dbReference>
<sequence>MSYFLKITCCLICIYHYTAYSQHTLNPDIDSVYVFREEPFNEVVSDTIVQHHLQNDTTFYFKKTPNSLRILDASLYSISGPVTRWDKKDWLKAGGVVAGGVALSLLDKPVKNFFNKNQTKFSNSISDFGYHYGKPYTAAIAVSGFYLSGVLFKNEWARETSYVLASSYISSGVIQAFLKAAVGRARPNTGLDPYHFRPFDGNASFSSFPSGHTQIALVTSMVLARRVENPILKTLFYSAAGVTMVSRMYNNAHWFTDVALGGAIIWFCTDTIIKRMEETKHARLYKKDKQIKWNLLPGYNGFTIIGTF</sequence>
<dbReference type="SMART" id="SM00014">
    <property type="entry name" value="acidPPc"/>
    <property type="match status" value="1"/>
</dbReference>
<dbReference type="Pfam" id="PF01569">
    <property type="entry name" value="PAP2"/>
    <property type="match status" value="1"/>
</dbReference>
<dbReference type="InterPro" id="IPR036938">
    <property type="entry name" value="PAP2/HPO_sf"/>
</dbReference>